<dbReference type="Pfam" id="PF21948">
    <property type="entry name" value="LplA-B_cat"/>
    <property type="match status" value="1"/>
</dbReference>
<dbReference type="GO" id="GO:0016874">
    <property type="term" value="F:ligase activity"/>
    <property type="evidence" value="ECO:0007669"/>
    <property type="project" value="UniProtKB-KW"/>
</dbReference>
<comment type="caution">
    <text evidence="2">The sequence shown here is derived from an EMBL/GenBank/DDBJ whole genome shotgun (WGS) entry which is preliminary data.</text>
</comment>
<sequence length="241" mass="26667">MKLIRQRDSLGPELDYTAGERMLRAVRASREPVLRLYQPRPTVAFGRRDELLAGFGAAERSARRSAFTPLVRKVGGRAAAYHRGCLIIDHIEPSEDPKAGIQDRFELFGDMIVAALEELEVHADVGELPGEYCPGEHSVHGTGRTVDRAQAQIKLAGAAQRVVSDAWYFSTVIVVEQSEPLRSVLTDVYRDLGLLWDPGTCGAVDDLRPGTRVSEVEAAVRKVYGMYARHMGYGSLREQAF</sequence>
<proteinExistence type="predicted"/>
<evidence type="ECO:0000259" key="1">
    <source>
        <dbReference type="PROSITE" id="PS51733"/>
    </source>
</evidence>
<dbReference type="Proteomes" id="UP000009877">
    <property type="component" value="Unassembled WGS sequence"/>
</dbReference>
<keyword evidence="3" id="KW-1185">Reference proteome</keyword>
<evidence type="ECO:0000313" key="2">
    <source>
        <dbReference type="EMBL" id="EME36394.1"/>
    </source>
</evidence>
<dbReference type="EMBL" id="ANHZ02000014">
    <property type="protein sequence ID" value="EME36394.1"/>
    <property type="molecule type" value="Genomic_DNA"/>
</dbReference>
<gene>
    <name evidence="2" type="ORF">C884_00381</name>
</gene>
<dbReference type="STRING" id="71999.KPaMU14_07405"/>
<dbReference type="InterPro" id="IPR045864">
    <property type="entry name" value="aa-tRNA-synth_II/BPL/LPL"/>
</dbReference>
<accession>M2YCQ2</accession>
<dbReference type="RefSeq" id="WP_006214800.1">
    <property type="nucleotide sequence ID" value="NZ_ANHZ02000014.1"/>
</dbReference>
<protein>
    <submittedName>
        <fullName evidence="2">Lipoate-protein ligase A</fullName>
    </submittedName>
</protein>
<reference evidence="2 3" key="1">
    <citation type="journal article" date="2014" name="Genome Announc.">
        <title>Draft Genome Sequence of Kocuria palustris PEL.</title>
        <authorList>
            <person name="Sharma G."/>
            <person name="Khatri I."/>
            <person name="Subramanian S."/>
        </authorList>
    </citation>
    <scope>NUCLEOTIDE SEQUENCE [LARGE SCALE GENOMIC DNA]</scope>
    <source>
        <strain evidence="2 3">PEL</strain>
    </source>
</reference>
<dbReference type="InterPro" id="IPR004143">
    <property type="entry name" value="BPL_LPL_catalytic"/>
</dbReference>
<dbReference type="AlphaFoldDB" id="M2YCQ2"/>
<dbReference type="Gene3D" id="3.30.930.10">
    <property type="entry name" value="Bira Bifunctional Protein, Domain 2"/>
    <property type="match status" value="1"/>
</dbReference>
<dbReference type="PROSITE" id="PS51733">
    <property type="entry name" value="BPL_LPL_CATALYTIC"/>
    <property type="match status" value="1"/>
</dbReference>
<keyword evidence="2" id="KW-0436">Ligase</keyword>
<dbReference type="SUPFAM" id="SSF55681">
    <property type="entry name" value="Class II aaRS and biotin synthetases"/>
    <property type="match status" value="1"/>
</dbReference>
<feature type="domain" description="BPL/LPL catalytic" evidence="1">
    <location>
        <begin position="28"/>
        <end position="231"/>
    </location>
</feature>
<organism evidence="2 3">
    <name type="scientific">Kocuria palustris PEL</name>
    <dbReference type="NCBI Taxonomy" id="1236550"/>
    <lineage>
        <taxon>Bacteria</taxon>
        <taxon>Bacillati</taxon>
        <taxon>Actinomycetota</taxon>
        <taxon>Actinomycetes</taxon>
        <taxon>Micrococcales</taxon>
        <taxon>Micrococcaceae</taxon>
        <taxon>Kocuria</taxon>
    </lineage>
</organism>
<evidence type="ECO:0000313" key="3">
    <source>
        <dbReference type="Proteomes" id="UP000009877"/>
    </source>
</evidence>
<name>M2YCQ2_9MICC</name>